<dbReference type="PROSITE" id="PS50983">
    <property type="entry name" value="FE_B12_PBP"/>
    <property type="match status" value="1"/>
</dbReference>
<evidence type="ECO:0000256" key="5">
    <source>
        <dbReference type="SAM" id="SignalP"/>
    </source>
</evidence>
<name>A0AAU6WID0_9MICC</name>
<comment type="similarity">
    <text evidence="2">Belongs to the bacterial solute-binding protein 8 family.</text>
</comment>
<dbReference type="GO" id="GO:1901678">
    <property type="term" value="P:iron coordination entity transport"/>
    <property type="evidence" value="ECO:0007669"/>
    <property type="project" value="UniProtKB-ARBA"/>
</dbReference>
<accession>A0AAU6WID0</accession>
<comment type="subcellular location">
    <subcellularLocation>
        <location evidence="1">Cell envelope</location>
    </subcellularLocation>
</comment>
<evidence type="ECO:0000256" key="4">
    <source>
        <dbReference type="ARBA" id="ARBA00022729"/>
    </source>
</evidence>
<feature type="chain" id="PRO_5043851202" evidence="5">
    <location>
        <begin position="34"/>
        <end position="316"/>
    </location>
</feature>
<dbReference type="InterPro" id="IPR051313">
    <property type="entry name" value="Bact_iron-sidero_bind"/>
</dbReference>
<dbReference type="KEGG" id="gey:QMQ05_04625"/>
<dbReference type="PANTHER" id="PTHR30532">
    <property type="entry name" value="IRON III DICITRATE-BINDING PERIPLASMIC PROTEIN"/>
    <property type="match status" value="1"/>
</dbReference>
<organism evidence="7 8">
    <name type="scientific">Glutamicibacter ectropisis</name>
    <dbReference type="NCBI Taxonomy" id="3046593"/>
    <lineage>
        <taxon>Bacteria</taxon>
        <taxon>Bacillati</taxon>
        <taxon>Actinomycetota</taxon>
        <taxon>Actinomycetes</taxon>
        <taxon>Micrococcales</taxon>
        <taxon>Micrococcaceae</taxon>
        <taxon>Glutamicibacter</taxon>
    </lineage>
</organism>
<dbReference type="InterPro" id="IPR002491">
    <property type="entry name" value="ABC_transptr_periplasmic_BD"/>
</dbReference>
<dbReference type="Gene3D" id="3.40.50.1980">
    <property type="entry name" value="Nitrogenase molybdenum iron protein domain"/>
    <property type="match status" value="2"/>
</dbReference>
<dbReference type="EMBL" id="CP125942">
    <property type="protein sequence ID" value="XAO46818.1"/>
    <property type="molecule type" value="Genomic_DNA"/>
</dbReference>
<keyword evidence="8" id="KW-1185">Reference proteome</keyword>
<dbReference type="PANTHER" id="PTHR30532:SF21">
    <property type="entry name" value="SIDEROPHORE-BINDING LIPOPROTEIN YFIY-RELATED"/>
    <property type="match status" value="1"/>
</dbReference>
<dbReference type="CDD" id="cd01146">
    <property type="entry name" value="FhuD"/>
    <property type="match status" value="1"/>
</dbReference>
<gene>
    <name evidence="7" type="ORF">QMQ05_04625</name>
</gene>
<evidence type="ECO:0000259" key="6">
    <source>
        <dbReference type="PROSITE" id="PS50983"/>
    </source>
</evidence>
<evidence type="ECO:0000256" key="1">
    <source>
        <dbReference type="ARBA" id="ARBA00004196"/>
    </source>
</evidence>
<dbReference type="AlphaFoldDB" id="A0AAU6WID0"/>
<feature type="domain" description="Fe/B12 periplasmic-binding" evidence="6">
    <location>
        <begin position="62"/>
        <end position="316"/>
    </location>
</feature>
<dbReference type="GO" id="GO:0030288">
    <property type="term" value="C:outer membrane-bounded periplasmic space"/>
    <property type="evidence" value="ECO:0007669"/>
    <property type="project" value="TreeGrafter"/>
</dbReference>
<feature type="signal peptide" evidence="5">
    <location>
        <begin position="1"/>
        <end position="33"/>
    </location>
</feature>
<evidence type="ECO:0000256" key="2">
    <source>
        <dbReference type="ARBA" id="ARBA00008814"/>
    </source>
</evidence>
<dbReference type="Proteomes" id="UP001486888">
    <property type="component" value="Chromosome"/>
</dbReference>
<dbReference type="RefSeq" id="WP_345473405.1">
    <property type="nucleotide sequence ID" value="NZ_CP125942.1"/>
</dbReference>
<sequence>MITKRIRNVAALTALSLASIVALSGCASSATTATPTSSANDSAPYTVEHAMGTTKIDGKPERIVVIDSPHLDALAALDIVPVGATESGASQGFPEYLDLPEGETTSVGLTMEPSMDEIANLKPDLIIGAKVRHEAIYDELSNIAPTVFSEDSGTNWQEQARITAAAVGESEKMEGLISALDERAAKVGEEVDAKNTSVSIVRFRPDNFRLYGPDSFSGSILKSVGFDLGSEGWNEYSMKELSPEQYEQIDGDLVFFTNPGGDPKATTMEKVTGLWTSLDSVKNSKVHEVADETWMVGIGVVGANKILDDVETILSN</sequence>
<protein>
    <submittedName>
        <fullName evidence="7">Iron-siderophore ABC transporter substrate-binding protein</fullName>
    </submittedName>
</protein>
<reference evidence="7 8" key="1">
    <citation type="submission" date="2023-05" db="EMBL/GenBank/DDBJ databases">
        <title>Glutamicibacter sp. B1, complete genome.</title>
        <authorList>
            <person name="Long Y.H."/>
            <person name="Fang T."/>
            <person name="Li X.Y."/>
        </authorList>
    </citation>
    <scope>NUCLEOTIDE SEQUENCE [LARGE SCALE GENOMIC DNA]</scope>
    <source>
        <strain evidence="7 8">B1</strain>
    </source>
</reference>
<dbReference type="Pfam" id="PF01497">
    <property type="entry name" value="Peripla_BP_2"/>
    <property type="match status" value="1"/>
</dbReference>
<evidence type="ECO:0000313" key="8">
    <source>
        <dbReference type="Proteomes" id="UP001486888"/>
    </source>
</evidence>
<dbReference type="SUPFAM" id="SSF53807">
    <property type="entry name" value="Helical backbone' metal receptor"/>
    <property type="match status" value="1"/>
</dbReference>
<keyword evidence="3" id="KW-0813">Transport</keyword>
<evidence type="ECO:0000313" key="7">
    <source>
        <dbReference type="EMBL" id="XAO46818.1"/>
    </source>
</evidence>
<keyword evidence="4 5" id="KW-0732">Signal</keyword>
<evidence type="ECO:0000256" key="3">
    <source>
        <dbReference type="ARBA" id="ARBA00022448"/>
    </source>
</evidence>
<dbReference type="PROSITE" id="PS51257">
    <property type="entry name" value="PROKAR_LIPOPROTEIN"/>
    <property type="match status" value="1"/>
</dbReference>
<proteinExistence type="inferred from homology"/>